<evidence type="ECO:0000313" key="13">
    <source>
        <dbReference type="EMBL" id="OGM09967.1"/>
    </source>
</evidence>
<keyword evidence="4" id="KW-0645">Protease</keyword>
<evidence type="ECO:0000256" key="2">
    <source>
        <dbReference type="ARBA" id="ARBA00004141"/>
    </source>
</evidence>
<dbReference type="InterPro" id="IPR036034">
    <property type="entry name" value="PDZ_sf"/>
</dbReference>
<dbReference type="Gene3D" id="2.30.42.10">
    <property type="match status" value="1"/>
</dbReference>
<evidence type="ECO:0000256" key="1">
    <source>
        <dbReference type="ARBA" id="ARBA00001947"/>
    </source>
</evidence>
<dbReference type="GO" id="GO:0004222">
    <property type="term" value="F:metalloendopeptidase activity"/>
    <property type="evidence" value="ECO:0007669"/>
    <property type="project" value="InterPro"/>
</dbReference>
<reference evidence="13 14" key="1">
    <citation type="journal article" date="2016" name="Nat. Commun.">
        <title>Thousands of microbial genomes shed light on interconnected biogeochemical processes in an aquifer system.</title>
        <authorList>
            <person name="Anantharaman K."/>
            <person name="Brown C.T."/>
            <person name="Hug L.A."/>
            <person name="Sharon I."/>
            <person name="Castelle C.J."/>
            <person name="Probst A.J."/>
            <person name="Thomas B.C."/>
            <person name="Singh A."/>
            <person name="Wilkins M.J."/>
            <person name="Karaoz U."/>
            <person name="Brodie E.L."/>
            <person name="Williams K.H."/>
            <person name="Hubbard S.S."/>
            <person name="Banfield J.F."/>
        </authorList>
    </citation>
    <scope>NUCLEOTIDE SEQUENCE [LARGE SCALE GENOMIC DNA]</scope>
</reference>
<evidence type="ECO:0000256" key="7">
    <source>
        <dbReference type="ARBA" id="ARBA00022833"/>
    </source>
</evidence>
<dbReference type="CDD" id="cd23081">
    <property type="entry name" value="cpPDZ_EcRseP-like"/>
    <property type="match status" value="1"/>
</dbReference>
<keyword evidence="10 11" id="KW-0472">Membrane</keyword>
<keyword evidence="5 11" id="KW-0812">Transmembrane</keyword>
<dbReference type="InterPro" id="IPR001478">
    <property type="entry name" value="PDZ"/>
</dbReference>
<dbReference type="STRING" id="1802479.A2Y68_00895"/>
<accession>A0A1F7X4M6</accession>
<dbReference type="PANTHER" id="PTHR42837">
    <property type="entry name" value="REGULATOR OF SIGMA-E PROTEASE RSEP"/>
    <property type="match status" value="1"/>
</dbReference>
<dbReference type="InterPro" id="IPR041489">
    <property type="entry name" value="PDZ_6"/>
</dbReference>
<name>A0A1F7X4M6_9BACT</name>
<evidence type="ECO:0000256" key="5">
    <source>
        <dbReference type="ARBA" id="ARBA00022692"/>
    </source>
</evidence>
<gene>
    <name evidence="13" type="ORF">A2Y68_00895</name>
</gene>
<dbReference type="Pfam" id="PF02163">
    <property type="entry name" value="Peptidase_M50"/>
    <property type="match status" value="1"/>
</dbReference>
<keyword evidence="8 11" id="KW-1133">Transmembrane helix</keyword>
<keyword evidence="9" id="KW-0482">Metalloprotease</keyword>
<dbReference type="CDD" id="cd06163">
    <property type="entry name" value="S2P-M50_PDZ_RseP-like"/>
    <property type="match status" value="1"/>
</dbReference>
<evidence type="ECO:0000256" key="9">
    <source>
        <dbReference type="ARBA" id="ARBA00023049"/>
    </source>
</evidence>
<comment type="cofactor">
    <cofactor evidence="1">
        <name>Zn(2+)</name>
        <dbReference type="ChEBI" id="CHEBI:29105"/>
    </cofactor>
</comment>
<dbReference type="GO" id="GO:0016020">
    <property type="term" value="C:membrane"/>
    <property type="evidence" value="ECO:0007669"/>
    <property type="project" value="UniProtKB-SubCell"/>
</dbReference>
<proteinExistence type="inferred from homology"/>
<dbReference type="PANTHER" id="PTHR42837:SF2">
    <property type="entry name" value="MEMBRANE METALLOPROTEASE ARASP2, CHLOROPLASTIC-RELATED"/>
    <property type="match status" value="1"/>
</dbReference>
<evidence type="ECO:0000313" key="14">
    <source>
        <dbReference type="Proteomes" id="UP000176778"/>
    </source>
</evidence>
<dbReference type="InterPro" id="IPR008915">
    <property type="entry name" value="Peptidase_M50"/>
</dbReference>
<evidence type="ECO:0000256" key="4">
    <source>
        <dbReference type="ARBA" id="ARBA00022670"/>
    </source>
</evidence>
<protein>
    <recommendedName>
        <fullName evidence="12">PDZ domain-containing protein</fullName>
    </recommendedName>
</protein>
<dbReference type="Pfam" id="PF17820">
    <property type="entry name" value="PDZ_6"/>
    <property type="match status" value="1"/>
</dbReference>
<comment type="similarity">
    <text evidence="3">Belongs to the peptidase M50B family.</text>
</comment>
<feature type="transmembrane region" description="Helical" evidence="11">
    <location>
        <begin position="278"/>
        <end position="298"/>
    </location>
</feature>
<feature type="domain" description="PDZ" evidence="12">
    <location>
        <begin position="116"/>
        <end position="183"/>
    </location>
</feature>
<keyword evidence="6" id="KW-0378">Hydrolase</keyword>
<dbReference type="GO" id="GO:0006508">
    <property type="term" value="P:proteolysis"/>
    <property type="evidence" value="ECO:0007669"/>
    <property type="project" value="UniProtKB-KW"/>
</dbReference>
<evidence type="ECO:0000256" key="11">
    <source>
        <dbReference type="SAM" id="Phobius"/>
    </source>
</evidence>
<evidence type="ECO:0000256" key="3">
    <source>
        <dbReference type="ARBA" id="ARBA00007931"/>
    </source>
</evidence>
<feature type="transmembrane region" description="Helical" evidence="11">
    <location>
        <begin position="327"/>
        <end position="346"/>
    </location>
</feature>
<evidence type="ECO:0000256" key="6">
    <source>
        <dbReference type="ARBA" id="ARBA00022801"/>
    </source>
</evidence>
<dbReference type="EMBL" id="MGFR01000002">
    <property type="protein sequence ID" value="OGM09967.1"/>
    <property type="molecule type" value="Genomic_DNA"/>
</dbReference>
<dbReference type="Proteomes" id="UP000176778">
    <property type="component" value="Unassembled WGS sequence"/>
</dbReference>
<dbReference type="SMART" id="SM00228">
    <property type="entry name" value="PDZ"/>
    <property type="match status" value="1"/>
</dbReference>
<dbReference type="InterPro" id="IPR004387">
    <property type="entry name" value="Pept_M50_Zn"/>
</dbReference>
<feature type="transmembrane region" description="Helical" evidence="11">
    <location>
        <begin position="95"/>
        <end position="118"/>
    </location>
</feature>
<organism evidence="13 14">
    <name type="scientific">Candidatus Woesebacteria bacterium RBG_13_46_13</name>
    <dbReference type="NCBI Taxonomy" id="1802479"/>
    <lineage>
        <taxon>Bacteria</taxon>
        <taxon>Candidatus Woeseibacteriota</taxon>
    </lineage>
</organism>
<sequence length="367" mass="39682">MIISILVFLAVLSILVMVHELGHFIVARRSGVWVEEFGFGIPPRLFGKKIGETIYSINALPFGGFVRLHGESSEEGIIHPRRAFLNKSKKVRTGIVVAGVIMNFLLAVVAFAVVYSFLGIPKETNNVKIVEVDPGSPAQTAGILVGDIVKTIDKKEVASNDSFVNLIEEKKGKKVTLEIEREGTPLKKITITPRESPPENEGPLGVVITTTELYYPPVWQRPFVGVYYGFKEALIWGKIVIDGFVKVFRDLASGVGPKEISGPVGIFAITTQAAKGGILQLISFVGILSVNLAILNILPFPALDGGRLAFIAIESVIGKKVLPKVEAVVHTVGMIILIILLLAVTARDIQKLIAAGSISKFVESVIK</sequence>
<evidence type="ECO:0000256" key="10">
    <source>
        <dbReference type="ARBA" id="ARBA00023136"/>
    </source>
</evidence>
<dbReference type="AlphaFoldDB" id="A0A1F7X4M6"/>
<keyword evidence="7" id="KW-0862">Zinc</keyword>
<comment type="subcellular location">
    <subcellularLocation>
        <location evidence="2">Membrane</location>
        <topology evidence="2">Multi-pass membrane protein</topology>
    </subcellularLocation>
</comment>
<dbReference type="SUPFAM" id="SSF50156">
    <property type="entry name" value="PDZ domain-like"/>
    <property type="match status" value="1"/>
</dbReference>
<evidence type="ECO:0000256" key="8">
    <source>
        <dbReference type="ARBA" id="ARBA00022989"/>
    </source>
</evidence>
<evidence type="ECO:0000259" key="12">
    <source>
        <dbReference type="SMART" id="SM00228"/>
    </source>
</evidence>
<comment type="caution">
    <text evidence="13">The sequence shown here is derived from an EMBL/GenBank/DDBJ whole genome shotgun (WGS) entry which is preliminary data.</text>
</comment>